<name>A0A2A4FR32_9SPHN</name>
<sequence length="141" mass="15685">MMPDVPALRPIAEVISPERHHHFSSAELESAIRYIRIGDAASPQLIEIVYLPDTHIDVHAHEEDEIIYVLRGQILLGRRPLGPGGSVFVQQNTLYAFRAGPEGAAILIFRPRGGSTYISAEEFRDTATQRRNRDAASESQP</sequence>
<keyword evidence="2" id="KW-1185">Reference proteome</keyword>
<evidence type="ECO:0000313" key="1">
    <source>
        <dbReference type="EMBL" id="PCE40146.1"/>
    </source>
</evidence>
<evidence type="ECO:0008006" key="3">
    <source>
        <dbReference type="Google" id="ProtNLM"/>
    </source>
</evidence>
<gene>
    <name evidence="1" type="ORF">COO09_21815</name>
</gene>
<dbReference type="SUPFAM" id="SSF51182">
    <property type="entry name" value="RmlC-like cupins"/>
    <property type="match status" value="1"/>
</dbReference>
<dbReference type="AlphaFoldDB" id="A0A2A4FR32"/>
<dbReference type="Gene3D" id="2.60.120.10">
    <property type="entry name" value="Jelly Rolls"/>
    <property type="match status" value="1"/>
</dbReference>
<reference evidence="1" key="1">
    <citation type="submission" date="2017-09" db="EMBL/GenBank/DDBJ databases">
        <title>The Catabolism of 3,6-Dichlorosalicylic acid is Initiated by the Cytochrome P450 Monooxygenase DsmABC in Rhizorhabdus dicambivorans Ndbn-20.</title>
        <authorList>
            <person name="Na L."/>
        </authorList>
    </citation>
    <scope>NUCLEOTIDE SEQUENCE [LARGE SCALE GENOMIC DNA]</scope>
    <source>
        <strain evidence="1">Ndbn-20m</strain>
    </source>
</reference>
<proteinExistence type="predicted"/>
<dbReference type="InterPro" id="IPR014710">
    <property type="entry name" value="RmlC-like_jellyroll"/>
</dbReference>
<dbReference type="EMBL" id="NWUF01000034">
    <property type="protein sequence ID" value="PCE40146.1"/>
    <property type="molecule type" value="Genomic_DNA"/>
</dbReference>
<comment type="caution">
    <text evidence="1">The sequence shown here is derived from an EMBL/GenBank/DDBJ whole genome shotgun (WGS) entry which is preliminary data.</text>
</comment>
<dbReference type="InterPro" id="IPR011051">
    <property type="entry name" value="RmlC_Cupin_sf"/>
</dbReference>
<dbReference type="CDD" id="cd02208">
    <property type="entry name" value="cupin_RmlC-like"/>
    <property type="match status" value="1"/>
</dbReference>
<evidence type="ECO:0000313" key="2">
    <source>
        <dbReference type="Proteomes" id="UP000218934"/>
    </source>
</evidence>
<organism evidence="1 2">
    <name type="scientific">Rhizorhabdus dicambivorans</name>
    <dbReference type="NCBI Taxonomy" id="1850238"/>
    <lineage>
        <taxon>Bacteria</taxon>
        <taxon>Pseudomonadati</taxon>
        <taxon>Pseudomonadota</taxon>
        <taxon>Alphaproteobacteria</taxon>
        <taxon>Sphingomonadales</taxon>
        <taxon>Sphingomonadaceae</taxon>
        <taxon>Rhizorhabdus</taxon>
    </lineage>
</organism>
<protein>
    <recommendedName>
        <fullName evidence="3">Cupin domain-containing protein</fullName>
    </recommendedName>
</protein>
<accession>A0A2A4FR32</accession>
<dbReference type="Proteomes" id="UP000218934">
    <property type="component" value="Unassembled WGS sequence"/>
</dbReference>